<keyword evidence="1 4" id="KW-0378">Hydrolase</keyword>
<dbReference type="InterPro" id="IPR013736">
    <property type="entry name" value="Xaa-Pro_dipept_C"/>
</dbReference>
<dbReference type="Pfam" id="PF02129">
    <property type="entry name" value="Peptidase_S15"/>
    <property type="match status" value="1"/>
</dbReference>
<evidence type="ECO:0000313" key="5">
    <source>
        <dbReference type="Proteomes" id="UP000706039"/>
    </source>
</evidence>
<dbReference type="InterPro" id="IPR029058">
    <property type="entry name" value="AB_hydrolase_fold"/>
</dbReference>
<accession>A0ABS7PR57</accession>
<dbReference type="SMART" id="SM00939">
    <property type="entry name" value="PepX_C"/>
    <property type="match status" value="1"/>
</dbReference>
<evidence type="ECO:0000256" key="1">
    <source>
        <dbReference type="ARBA" id="ARBA00022801"/>
    </source>
</evidence>
<dbReference type="InterPro" id="IPR005674">
    <property type="entry name" value="CocE/Ser_esterase"/>
</dbReference>
<dbReference type="InterPro" id="IPR008979">
    <property type="entry name" value="Galactose-bd-like_sf"/>
</dbReference>
<protein>
    <submittedName>
        <fullName evidence="4">CocE/NonD family hydrolase</fullName>
    </submittedName>
</protein>
<organism evidence="4 5">
    <name type="scientific">Sphingomonas colocasiae</name>
    <dbReference type="NCBI Taxonomy" id="1848973"/>
    <lineage>
        <taxon>Bacteria</taxon>
        <taxon>Pseudomonadati</taxon>
        <taxon>Pseudomonadota</taxon>
        <taxon>Alphaproteobacteria</taxon>
        <taxon>Sphingomonadales</taxon>
        <taxon>Sphingomonadaceae</taxon>
        <taxon>Sphingomonas</taxon>
    </lineage>
</organism>
<dbReference type="Gene3D" id="2.60.120.260">
    <property type="entry name" value="Galactose-binding domain-like"/>
    <property type="match status" value="1"/>
</dbReference>
<gene>
    <name evidence="4" type="ORF">K7G82_16085</name>
</gene>
<proteinExistence type="predicted"/>
<dbReference type="PANTHER" id="PTHR43056:SF10">
    <property type="entry name" value="COCE_NOND FAMILY, PUTATIVE (AFU_ORTHOLOGUE AFUA_7G00600)-RELATED"/>
    <property type="match status" value="1"/>
</dbReference>
<dbReference type="GO" id="GO:0016787">
    <property type="term" value="F:hydrolase activity"/>
    <property type="evidence" value="ECO:0007669"/>
    <property type="project" value="UniProtKB-KW"/>
</dbReference>
<dbReference type="RefSeq" id="WP_222990939.1">
    <property type="nucleotide sequence ID" value="NZ_JAINVV010000008.1"/>
</dbReference>
<dbReference type="Gene3D" id="3.40.50.1820">
    <property type="entry name" value="alpha/beta hydrolase"/>
    <property type="match status" value="1"/>
</dbReference>
<keyword evidence="5" id="KW-1185">Reference proteome</keyword>
<evidence type="ECO:0000259" key="3">
    <source>
        <dbReference type="SMART" id="SM00939"/>
    </source>
</evidence>
<dbReference type="Pfam" id="PF08530">
    <property type="entry name" value="PepX_C"/>
    <property type="match status" value="1"/>
</dbReference>
<feature type="domain" description="Xaa-Pro dipeptidyl-peptidase C-terminal" evidence="3">
    <location>
        <begin position="366"/>
        <end position="626"/>
    </location>
</feature>
<dbReference type="Gene3D" id="1.10.3020.10">
    <property type="entry name" value="alpha-amino acid ester hydrolase ( Helical cap domain)"/>
    <property type="match status" value="1"/>
</dbReference>
<reference evidence="4 5" key="1">
    <citation type="submission" date="2021-08" db="EMBL/GenBank/DDBJ databases">
        <authorList>
            <person name="Tuo L."/>
        </authorList>
    </citation>
    <scope>NUCLEOTIDE SEQUENCE [LARGE SCALE GENOMIC DNA]</scope>
    <source>
        <strain evidence="4 5">JCM 31229</strain>
    </source>
</reference>
<dbReference type="NCBIfam" id="TIGR00976">
    <property type="entry name" value="CocE_NonD"/>
    <property type="match status" value="1"/>
</dbReference>
<dbReference type="PANTHER" id="PTHR43056">
    <property type="entry name" value="PEPTIDASE S9 PROLYL OLIGOPEPTIDASE"/>
    <property type="match status" value="1"/>
</dbReference>
<sequence length="633" mass="70288">MNGLRVRRGHLARLLAVAALCGLSTPIVSTPAAFAQAQPAPAEAPVSGYVSEDVMIPMRDGVKLHAQVWRPKGVTEKLPIMMTRSPYGFTSARIDHALAKGGGYAELAADKYIFVFQDIRGRFASEGEFVNLRPTRTTPDGIDEATDTYDSIDWLVKTLPDNNGKVGVFGVSYGGWTSAIATIDPHPALKAVSSQASPEDMFIGDDFLHNGAFRLDYAWSWVSALETDGRSMQAFDFGTDDAYDWYLKQTDLATLDQQKLGRTMPSWQNFVNHPNYDAFWKTGRTSHMMPAKVATPNLIVAGWWDQEDFYGPMEIYANQEKGDDKGLNYLVVGPWNHGGWRGEGSSYGPYQLGSPTGTEFRTNVELPWFRYWLKGIGTLDQPEALVFQSGSNQWQKLKQWPPADSVERKLYLRSGGRLSFEAPGAGEKADSFVSDPANPVPYRDRANLKPFMRPGSTWSSWIADDQAPFAKRKDVLFWQTEPLAEDLTISGDIAAQLFASTTGSDADWVVKLIDVSPSDEATPVELRGRQRMVANDVFRGRFRTSYEKPEPIAPGKVLRYDIDLHSASHVFKKGHRIAVQVQSSWFPLIDRNPQTFVPNILKARPGDFKAQTHSIVHTASQPSAISVRVAGAR</sequence>
<evidence type="ECO:0000313" key="4">
    <source>
        <dbReference type="EMBL" id="MBY8823825.1"/>
    </source>
</evidence>
<keyword evidence="2" id="KW-0732">Signal</keyword>
<dbReference type="InterPro" id="IPR000383">
    <property type="entry name" value="Xaa-Pro-like_dom"/>
</dbReference>
<dbReference type="SUPFAM" id="SSF53474">
    <property type="entry name" value="alpha/beta-Hydrolases"/>
    <property type="match status" value="1"/>
</dbReference>
<feature type="chain" id="PRO_5045365042" evidence="2">
    <location>
        <begin position="30"/>
        <end position="633"/>
    </location>
</feature>
<dbReference type="Proteomes" id="UP000706039">
    <property type="component" value="Unassembled WGS sequence"/>
</dbReference>
<evidence type="ECO:0000256" key="2">
    <source>
        <dbReference type="SAM" id="SignalP"/>
    </source>
</evidence>
<name>A0ABS7PR57_9SPHN</name>
<dbReference type="SUPFAM" id="SSF49785">
    <property type="entry name" value="Galactose-binding domain-like"/>
    <property type="match status" value="1"/>
</dbReference>
<feature type="signal peptide" evidence="2">
    <location>
        <begin position="1"/>
        <end position="29"/>
    </location>
</feature>
<dbReference type="InterPro" id="IPR050585">
    <property type="entry name" value="Xaa-Pro_dipeptidyl-ppase/CocE"/>
</dbReference>
<dbReference type="EMBL" id="JAINVV010000008">
    <property type="protein sequence ID" value="MBY8823825.1"/>
    <property type="molecule type" value="Genomic_DNA"/>
</dbReference>
<comment type="caution">
    <text evidence="4">The sequence shown here is derived from an EMBL/GenBank/DDBJ whole genome shotgun (WGS) entry which is preliminary data.</text>
</comment>